<name>A0AB36JY20_9GAMM</name>
<comment type="similarity">
    <text evidence="8 9">Belongs to the TonB-dependent receptor family.</text>
</comment>
<dbReference type="GO" id="GO:0009279">
    <property type="term" value="C:cell outer membrane"/>
    <property type="evidence" value="ECO:0007669"/>
    <property type="project" value="UniProtKB-SubCell"/>
</dbReference>
<gene>
    <name evidence="14" type="ORF">BZG00_06825</name>
</gene>
<evidence type="ECO:0000256" key="2">
    <source>
        <dbReference type="ARBA" id="ARBA00022448"/>
    </source>
</evidence>
<dbReference type="RefSeq" id="WP_077659123.1">
    <property type="nucleotide sequence ID" value="NZ_CP040021.1"/>
</dbReference>
<organism evidence="14 15">
    <name type="scientific">Salinivibrio kushneri</name>
    <dbReference type="NCBI Taxonomy" id="1908198"/>
    <lineage>
        <taxon>Bacteria</taxon>
        <taxon>Pseudomonadati</taxon>
        <taxon>Pseudomonadota</taxon>
        <taxon>Gammaproteobacteria</taxon>
        <taxon>Vibrionales</taxon>
        <taxon>Vibrionaceae</taxon>
        <taxon>Salinivibrio</taxon>
    </lineage>
</organism>
<dbReference type="Pfam" id="PF07715">
    <property type="entry name" value="Plug"/>
    <property type="match status" value="1"/>
</dbReference>
<dbReference type="InterPro" id="IPR039426">
    <property type="entry name" value="TonB-dep_rcpt-like"/>
</dbReference>
<evidence type="ECO:0000256" key="10">
    <source>
        <dbReference type="SAM" id="MobiDB-lite"/>
    </source>
</evidence>
<evidence type="ECO:0000256" key="1">
    <source>
        <dbReference type="ARBA" id="ARBA00004571"/>
    </source>
</evidence>
<evidence type="ECO:0000256" key="7">
    <source>
        <dbReference type="ARBA" id="ARBA00023237"/>
    </source>
</evidence>
<feature type="compositionally biased region" description="Polar residues" evidence="10">
    <location>
        <begin position="594"/>
        <end position="614"/>
    </location>
</feature>
<evidence type="ECO:0000259" key="13">
    <source>
        <dbReference type="Pfam" id="PF07715"/>
    </source>
</evidence>
<keyword evidence="4 8" id="KW-0812">Transmembrane</keyword>
<dbReference type="EMBL" id="MUEK01000005">
    <property type="protein sequence ID" value="OOE40027.1"/>
    <property type="molecule type" value="Genomic_DNA"/>
</dbReference>
<evidence type="ECO:0000259" key="12">
    <source>
        <dbReference type="Pfam" id="PF00593"/>
    </source>
</evidence>
<evidence type="ECO:0000313" key="14">
    <source>
        <dbReference type="EMBL" id="OOE40027.1"/>
    </source>
</evidence>
<sequence>MKTRTTALSVAIGLAVGSVTFASTAIAEESQEQAQELQKLKVTGSRISRAEVEGPSPITVVSSEDIRAKGFNSAQDILNSLTQNTGGNLSQTNSFSFTPAAQSVNLRGLGASRTLILIDGRRLPQYPLAQNGSTNFQDIGQIPVAAIERVEVLTDSGSAVYGSDAIGGVVNFIMKKGFDGVSVKGRHGQTTSGGYSADRLDVVAGKDFDSKRVFFVGQFAGNDILKQKDKSWAGDDNSARSALSGYSSYGASFVDASDNIILPSENCKDFLEGDGVARADGKCGFNRSSRRTLKPENKQADLMLRGEFDISPDLMATAEARFNHKETNSTFEPGALKVETDASHSRGEGTYTRRMVEFGNRESNTESRSYGVTVGLDGYMSDYSWDAYASYSEQKVETDNPAIFASIGDAVKNDEIDLLARLSPETVEKYKGKSTKNARTKLYSVNSSLGGDLIELPAGISSFSVYGEWNRTDYLETIDENTKNGRFEGLGGSSGGGDRDQIGLGVEALVPIIENLEMTLAGRYDHYFDDSATGGAFTPKASLAYRPTDTLLLRGSYGLGFRAPDLKRLFGDETKAFGSGFDPVLCENAGGNGPQDSDSIPECDTQNFDVTSGPNKELEEEESTNINLGLVWEPVEDLGLTLDWYRIKMENVVTAPSYQDVINEPSKYAGAEVKRNSDGEIDNVIYGPVNQASELRSGIDLSVSYSHDTQNYGTFSPKLSVTKIIDAEYRENDGEPLIDETDFLPEYTATLNLGWVMGDYSVNVFGKYRDSMCTSYANRYYFDTCQDAKDAGQQTKVSSMTTWNLTATYAFNEQGKVTLGAINMFDKQPPADPLSDTSPFYANDYDSPLGRQLYVEAEYNF</sequence>
<keyword evidence="7 8" id="KW-0998">Cell outer membrane</keyword>
<evidence type="ECO:0000256" key="8">
    <source>
        <dbReference type="PROSITE-ProRule" id="PRU01360"/>
    </source>
</evidence>
<comment type="subcellular location">
    <subcellularLocation>
        <location evidence="1 8">Cell outer membrane</location>
        <topology evidence="1 8">Multi-pass membrane protein</topology>
    </subcellularLocation>
</comment>
<evidence type="ECO:0000256" key="5">
    <source>
        <dbReference type="ARBA" id="ARBA00023077"/>
    </source>
</evidence>
<dbReference type="InterPro" id="IPR037066">
    <property type="entry name" value="Plug_dom_sf"/>
</dbReference>
<dbReference type="PROSITE" id="PS52016">
    <property type="entry name" value="TONB_DEPENDENT_REC_3"/>
    <property type="match status" value="1"/>
</dbReference>
<dbReference type="PANTHER" id="PTHR47234">
    <property type="match status" value="1"/>
</dbReference>
<reference evidence="14 15" key="1">
    <citation type="journal article" date="2017" name="Genome Announc.">
        <title>Draft Genome Sequences of Salinivibrio proteolyticus, Salinivibrio sharmensis, Salinivibrio siamensis, Salinivibrio costicola subsp. alcaliphilus, Salinivibrio costicola subsp. vallismortis, and 29 New Isolates Belonging to the Genus Salinivibrio.</title>
        <authorList>
            <person name="Lopez-Hermoso C."/>
            <person name="de la Haba R.R."/>
            <person name="Sanchez-Porro C."/>
            <person name="Bayliss S.C."/>
            <person name="Feil E.J."/>
            <person name="Ventosa A."/>
        </authorList>
    </citation>
    <scope>NUCLEOTIDE SEQUENCE [LARGE SCALE GENOMIC DNA]</scope>
    <source>
        <strain evidence="14 15">AL184</strain>
    </source>
</reference>
<feature type="chain" id="PRO_5044218000" evidence="11">
    <location>
        <begin position="28"/>
        <end position="861"/>
    </location>
</feature>
<accession>A0AB36JY20</accession>
<dbReference type="Pfam" id="PF00593">
    <property type="entry name" value="TonB_dep_Rec_b-barrel"/>
    <property type="match status" value="1"/>
</dbReference>
<protein>
    <submittedName>
        <fullName evidence="14">TonB-dependent receptor</fullName>
    </submittedName>
</protein>
<dbReference type="InterPro" id="IPR012910">
    <property type="entry name" value="Plug_dom"/>
</dbReference>
<keyword evidence="11" id="KW-0732">Signal</keyword>
<dbReference type="InterPro" id="IPR000531">
    <property type="entry name" value="Beta-barrel_TonB"/>
</dbReference>
<keyword evidence="14" id="KW-0675">Receptor</keyword>
<dbReference type="SUPFAM" id="SSF56935">
    <property type="entry name" value="Porins"/>
    <property type="match status" value="1"/>
</dbReference>
<evidence type="ECO:0000256" key="9">
    <source>
        <dbReference type="RuleBase" id="RU003357"/>
    </source>
</evidence>
<feature type="signal peptide" evidence="11">
    <location>
        <begin position="1"/>
        <end position="27"/>
    </location>
</feature>
<dbReference type="Gene3D" id="2.40.170.20">
    <property type="entry name" value="TonB-dependent receptor, beta-barrel domain"/>
    <property type="match status" value="1"/>
</dbReference>
<dbReference type="Proteomes" id="UP000189021">
    <property type="component" value="Unassembled WGS sequence"/>
</dbReference>
<evidence type="ECO:0000256" key="11">
    <source>
        <dbReference type="SAM" id="SignalP"/>
    </source>
</evidence>
<feature type="domain" description="TonB-dependent receptor plug" evidence="13">
    <location>
        <begin position="53"/>
        <end position="169"/>
    </location>
</feature>
<dbReference type="AlphaFoldDB" id="A0AB36JY20"/>
<feature type="region of interest" description="Disordered" evidence="10">
    <location>
        <begin position="588"/>
        <end position="616"/>
    </location>
</feature>
<evidence type="ECO:0000256" key="4">
    <source>
        <dbReference type="ARBA" id="ARBA00022692"/>
    </source>
</evidence>
<dbReference type="Gene3D" id="2.170.130.10">
    <property type="entry name" value="TonB-dependent receptor, plug domain"/>
    <property type="match status" value="1"/>
</dbReference>
<evidence type="ECO:0000256" key="3">
    <source>
        <dbReference type="ARBA" id="ARBA00022452"/>
    </source>
</evidence>
<keyword evidence="3 8" id="KW-1134">Transmembrane beta strand</keyword>
<keyword evidence="6 8" id="KW-0472">Membrane</keyword>
<keyword evidence="2 8" id="KW-0813">Transport</keyword>
<evidence type="ECO:0000313" key="15">
    <source>
        <dbReference type="Proteomes" id="UP000189021"/>
    </source>
</evidence>
<proteinExistence type="inferred from homology"/>
<feature type="domain" description="TonB-dependent receptor-like beta-barrel" evidence="12">
    <location>
        <begin position="350"/>
        <end position="823"/>
    </location>
</feature>
<evidence type="ECO:0000256" key="6">
    <source>
        <dbReference type="ARBA" id="ARBA00023136"/>
    </source>
</evidence>
<comment type="caution">
    <text evidence="14">The sequence shown here is derived from an EMBL/GenBank/DDBJ whole genome shotgun (WGS) entry which is preliminary data.</text>
</comment>
<keyword evidence="15" id="KW-1185">Reference proteome</keyword>
<dbReference type="PANTHER" id="PTHR47234:SF1">
    <property type="entry name" value="TONB-DEPENDENT RECEPTOR"/>
    <property type="match status" value="1"/>
</dbReference>
<keyword evidence="5 9" id="KW-0798">TonB box</keyword>
<dbReference type="CDD" id="cd01347">
    <property type="entry name" value="ligand_gated_channel"/>
    <property type="match status" value="1"/>
</dbReference>
<dbReference type="InterPro" id="IPR036942">
    <property type="entry name" value="Beta-barrel_TonB_sf"/>
</dbReference>